<organism evidence="1">
    <name type="scientific">anaerobic digester metagenome</name>
    <dbReference type="NCBI Taxonomy" id="1263854"/>
    <lineage>
        <taxon>unclassified sequences</taxon>
        <taxon>metagenomes</taxon>
        <taxon>ecological metagenomes</taxon>
    </lineage>
</organism>
<dbReference type="EMBL" id="CAADRM010000003">
    <property type="protein sequence ID" value="VFU11255.1"/>
    <property type="molecule type" value="Genomic_DNA"/>
</dbReference>
<proteinExistence type="predicted"/>
<dbReference type="AlphaFoldDB" id="A0A485LTS7"/>
<evidence type="ECO:0000313" key="1">
    <source>
        <dbReference type="EMBL" id="VFU11255.1"/>
    </source>
</evidence>
<name>A0A485LTS7_9ZZZZ</name>
<accession>A0A485LTS7</accession>
<sequence length="66" mass="7932">MIHSPVTLPRIRAYNGDAERIRTRRLLQKTLNRTLISDLQKFNFSLERPRECNIQASRNYEIETMR</sequence>
<gene>
    <name evidence="1" type="ORF">SCFA_1000008</name>
</gene>
<protein>
    <submittedName>
        <fullName evidence="1">Uncharacterized protein</fullName>
    </submittedName>
</protein>
<reference evidence="1" key="1">
    <citation type="submission" date="2019-03" db="EMBL/GenBank/DDBJ databases">
        <authorList>
            <person name="Hao L."/>
        </authorList>
    </citation>
    <scope>NUCLEOTIDE SEQUENCE</scope>
</reference>